<keyword evidence="1" id="KW-0472">Membrane</keyword>
<dbReference type="RefSeq" id="WP_339438056.1">
    <property type="nucleotide sequence ID" value="NZ_JBBHKQ010000001.1"/>
</dbReference>
<name>A0ABD5JS85_9HYPH</name>
<evidence type="ECO:0000259" key="2">
    <source>
        <dbReference type="SMART" id="SM00014"/>
    </source>
</evidence>
<dbReference type="Gene3D" id="1.20.144.10">
    <property type="entry name" value="Phosphatidic acid phosphatase type 2/haloperoxidase"/>
    <property type="match status" value="1"/>
</dbReference>
<accession>A0ABD5JS85</accession>
<feature type="transmembrane region" description="Helical" evidence="1">
    <location>
        <begin position="98"/>
        <end position="120"/>
    </location>
</feature>
<gene>
    <name evidence="3" type="ORF">WIX40_01195</name>
</gene>
<dbReference type="SMART" id="SM00014">
    <property type="entry name" value="acidPPc"/>
    <property type="match status" value="1"/>
</dbReference>
<proteinExistence type="predicted"/>
<evidence type="ECO:0000313" key="3">
    <source>
        <dbReference type="EMBL" id="MEJ5898727.1"/>
    </source>
</evidence>
<feature type="transmembrane region" description="Helical" evidence="1">
    <location>
        <begin position="175"/>
        <end position="192"/>
    </location>
</feature>
<dbReference type="Pfam" id="PF01569">
    <property type="entry name" value="PAP2"/>
    <property type="match status" value="1"/>
</dbReference>
<protein>
    <submittedName>
        <fullName evidence="3">Phosphatase PAP2 family protein</fullName>
    </submittedName>
</protein>
<comment type="caution">
    <text evidence="3">The sequence shown here is derived from an EMBL/GenBank/DDBJ whole genome shotgun (WGS) entry which is preliminary data.</text>
</comment>
<evidence type="ECO:0000256" key="1">
    <source>
        <dbReference type="SAM" id="Phobius"/>
    </source>
</evidence>
<dbReference type="InterPro" id="IPR036938">
    <property type="entry name" value="PAP2/HPO_sf"/>
</dbReference>
<dbReference type="Proteomes" id="UP001362311">
    <property type="component" value="Unassembled WGS sequence"/>
</dbReference>
<dbReference type="AlphaFoldDB" id="A0ABD5JS85"/>
<dbReference type="InterPro" id="IPR000326">
    <property type="entry name" value="PAP2/HPO"/>
</dbReference>
<feature type="domain" description="Phosphatidic acid phosphatase type 2/haloperoxidase" evidence="2">
    <location>
        <begin position="97"/>
        <end position="220"/>
    </location>
</feature>
<organism evidence="3 4">
    <name type="scientific">Ochrobactrum teleogrylli</name>
    <dbReference type="NCBI Taxonomy" id="2479765"/>
    <lineage>
        <taxon>Bacteria</taxon>
        <taxon>Pseudomonadati</taxon>
        <taxon>Pseudomonadota</taxon>
        <taxon>Alphaproteobacteria</taxon>
        <taxon>Hyphomicrobiales</taxon>
        <taxon>Brucellaceae</taxon>
        <taxon>Brucella/Ochrobactrum group</taxon>
        <taxon>Ochrobactrum</taxon>
    </lineage>
</organism>
<feature type="transmembrane region" description="Helical" evidence="1">
    <location>
        <begin position="20"/>
        <end position="45"/>
    </location>
</feature>
<evidence type="ECO:0000313" key="4">
    <source>
        <dbReference type="Proteomes" id="UP001362311"/>
    </source>
</evidence>
<sequence>MILRFLYQNPHIVFRRHLYVYSLLAVNALFIVSPQVDLITSRYFFKHGDFSASNSPAWVALRDFHRVSQCWLLAAMLVLIGFYALWRRPILSIAPHKVLYVLLTFALGPGIVTQSLKLLIGRARPRHLLEFGGSMNFTPAWQMAATCSKNCSFPSGEGAAAAAMLSLLIFVPERWRVMSAAIFIPILMLISMNRVFMGAHFLSDVVIAWSLVVGVMLWLWPRINAKAETIDRWVRRKGQFLRPRAD</sequence>
<feature type="transmembrane region" description="Helical" evidence="1">
    <location>
        <begin position="66"/>
        <end position="86"/>
    </location>
</feature>
<feature type="transmembrane region" description="Helical" evidence="1">
    <location>
        <begin position="198"/>
        <end position="220"/>
    </location>
</feature>
<keyword evidence="1" id="KW-1133">Transmembrane helix</keyword>
<dbReference type="SUPFAM" id="SSF48317">
    <property type="entry name" value="Acid phosphatase/Vanadium-dependent haloperoxidase"/>
    <property type="match status" value="1"/>
</dbReference>
<keyword evidence="1" id="KW-0812">Transmembrane</keyword>
<reference evidence="3 4" key="1">
    <citation type="submission" date="2024-03" db="EMBL/GenBank/DDBJ databases">
        <title>Reference genomes for the five species model microbial community.</title>
        <authorList>
            <person name="Padfield D."/>
        </authorList>
    </citation>
    <scope>NUCLEOTIDE SEQUENCE [LARGE SCALE GENOMIC DNA]</scope>
    <source>
        <strain evidence="3 4">AB1</strain>
    </source>
</reference>
<dbReference type="EMBL" id="JBBHKQ010000001">
    <property type="protein sequence ID" value="MEJ5898727.1"/>
    <property type="molecule type" value="Genomic_DNA"/>
</dbReference>